<dbReference type="InterPro" id="IPR045339">
    <property type="entry name" value="DUF6534"/>
</dbReference>
<gene>
    <name evidence="3" type="ORF">FA13DRAFT_1723901</name>
</gene>
<name>A0A4Y7TZT3_COPMI</name>
<proteinExistence type="predicted"/>
<dbReference type="Proteomes" id="UP000298030">
    <property type="component" value="Unassembled WGS sequence"/>
</dbReference>
<keyword evidence="1" id="KW-0812">Transmembrane</keyword>
<keyword evidence="4" id="KW-1185">Reference proteome</keyword>
<evidence type="ECO:0000256" key="1">
    <source>
        <dbReference type="SAM" id="Phobius"/>
    </source>
</evidence>
<sequence length="336" mass="37504">MTSPIINQLVIENLGPVLLGICINTYVYGLATYQYGSYFCTKFEDPLWIKSTVISLFCLDTVHSAALVWMAWVYLILGYNDPVSLMRPVWPYPLTIAVTALTAFLTQFFLSYRVYRLTKGKLWYAGIMSAVTSTLGLGFVVTVKAWQVKVTTELFALRPYIAAWLGLEMGLDIIICGVLLYTLSNSRAGFSGSDTVIKRLTRAAVQTGALPGVFAVVTLILFFTKSHTQLYSLTGIPISRLYSTTLMDTILCRGELRDMIQSQRDPTTVQNSFGVTSTLAQNSIQLHIQKEIRVERDDTKLIPSPKCLKKHKERSTSVVNLSGSTDSKTYPPFHAY</sequence>
<dbReference type="OrthoDB" id="2562493at2759"/>
<feature type="transmembrane region" description="Helical" evidence="1">
    <location>
        <begin position="122"/>
        <end position="141"/>
    </location>
</feature>
<reference evidence="3 4" key="1">
    <citation type="journal article" date="2019" name="Nat. Ecol. Evol.">
        <title>Megaphylogeny resolves global patterns of mushroom evolution.</title>
        <authorList>
            <person name="Varga T."/>
            <person name="Krizsan K."/>
            <person name="Foldi C."/>
            <person name="Dima B."/>
            <person name="Sanchez-Garcia M."/>
            <person name="Sanchez-Ramirez S."/>
            <person name="Szollosi G.J."/>
            <person name="Szarkandi J.G."/>
            <person name="Papp V."/>
            <person name="Albert L."/>
            <person name="Andreopoulos W."/>
            <person name="Angelini C."/>
            <person name="Antonin V."/>
            <person name="Barry K.W."/>
            <person name="Bougher N.L."/>
            <person name="Buchanan P."/>
            <person name="Buyck B."/>
            <person name="Bense V."/>
            <person name="Catcheside P."/>
            <person name="Chovatia M."/>
            <person name="Cooper J."/>
            <person name="Damon W."/>
            <person name="Desjardin D."/>
            <person name="Finy P."/>
            <person name="Geml J."/>
            <person name="Haridas S."/>
            <person name="Hughes K."/>
            <person name="Justo A."/>
            <person name="Karasinski D."/>
            <person name="Kautmanova I."/>
            <person name="Kiss B."/>
            <person name="Kocsube S."/>
            <person name="Kotiranta H."/>
            <person name="LaButti K.M."/>
            <person name="Lechner B.E."/>
            <person name="Liimatainen K."/>
            <person name="Lipzen A."/>
            <person name="Lukacs Z."/>
            <person name="Mihaltcheva S."/>
            <person name="Morgado L.N."/>
            <person name="Niskanen T."/>
            <person name="Noordeloos M.E."/>
            <person name="Ohm R.A."/>
            <person name="Ortiz-Santana B."/>
            <person name="Ovrebo C."/>
            <person name="Racz N."/>
            <person name="Riley R."/>
            <person name="Savchenko A."/>
            <person name="Shiryaev A."/>
            <person name="Soop K."/>
            <person name="Spirin V."/>
            <person name="Szebenyi C."/>
            <person name="Tomsovsky M."/>
            <person name="Tulloss R.E."/>
            <person name="Uehling J."/>
            <person name="Grigoriev I.V."/>
            <person name="Vagvolgyi C."/>
            <person name="Papp T."/>
            <person name="Martin F.M."/>
            <person name="Miettinen O."/>
            <person name="Hibbett D.S."/>
            <person name="Nagy L.G."/>
        </authorList>
    </citation>
    <scope>NUCLEOTIDE SEQUENCE [LARGE SCALE GENOMIC DNA]</scope>
    <source>
        <strain evidence="3 4">FP101781</strain>
    </source>
</reference>
<dbReference type="EMBL" id="QPFP01000001">
    <property type="protein sequence ID" value="TEB39697.1"/>
    <property type="molecule type" value="Genomic_DNA"/>
</dbReference>
<feature type="transmembrane region" description="Helical" evidence="1">
    <location>
        <begin position="14"/>
        <end position="33"/>
    </location>
</feature>
<protein>
    <recommendedName>
        <fullName evidence="2">DUF6534 domain-containing protein</fullName>
    </recommendedName>
</protein>
<feature type="transmembrane region" description="Helical" evidence="1">
    <location>
        <begin position="203"/>
        <end position="223"/>
    </location>
</feature>
<feature type="domain" description="DUF6534" evidence="2">
    <location>
        <begin position="170"/>
        <end position="253"/>
    </location>
</feature>
<dbReference type="Pfam" id="PF20152">
    <property type="entry name" value="DUF6534"/>
    <property type="match status" value="1"/>
</dbReference>
<feature type="transmembrane region" description="Helical" evidence="1">
    <location>
        <begin position="89"/>
        <end position="110"/>
    </location>
</feature>
<comment type="caution">
    <text evidence="3">The sequence shown here is derived from an EMBL/GenBank/DDBJ whole genome shotgun (WGS) entry which is preliminary data.</text>
</comment>
<evidence type="ECO:0000313" key="4">
    <source>
        <dbReference type="Proteomes" id="UP000298030"/>
    </source>
</evidence>
<keyword evidence="1" id="KW-1133">Transmembrane helix</keyword>
<dbReference type="AlphaFoldDB" id="A0A4Y7TZT3"/>
<keyword evidence="1" id="KW-0472">Membrane</keyword>
<dbReference type="PANTHER" id="PTHR40465:SF1">
    <property type="entry name" value="DUF6534 DOMAIN-CONTAINING PROTEIN"/>
    <property type="match status" value="1"/>
</dbReference>
<dbReference type="PANTHER" id="PTHR40465">
    <property type="entry name" value="CHROMOSOME 1, WHOLE GENOME SHOTGUN SEQUENCE"/>
    <property type="match status" value="1"/>
</dbReference>
<dbReference type="STRING" id="71717.A0A4Y7TZT3"/>
<evidence type="ECO:0000313" key="3">
    <source>
        <dbReference type="EMBL" id="TEB39697.1"/>
    </source>
</evidence>
<evidence type="ECO:0000259" key="2">
    <source>
        <dbReference type="Pfam" id="PF20152"/>
    </source>
</evidence>
<organism evidence="3 4">
    <name type="scientific">Coprinellus micaceus</name>
    <name type="common">Glistening ink-cap mushroom</name>
    <name type="synonym">Coprinus micaceus</name>
    <dbReference type="NCBI Taxonomy" id="71717"/>
    <lineage>
        <taxon>Eukaryota</taxon>
        <taxon>Fungi</taxon>
        <taxon>Dikarya</taxon>
        <taxon>Basidiomycota</taxon>
        <taxon>Agaricomycotina</taxon>
        <taxon>Agaricomycetes</taxon>
        <taxon>Agaricomycetidae</taxon>
        <taxon>Agaricales</taxon>
        <taxon>Agaricineae</taxon>
        <taxon>Psathyrellaceae</taxon>
        <taxon>Coprinellus</taxon>
    </lineage>
</organism>
<feature type="transmembrane region" description="Helical" evidence="1">
    <location>
        <begin position="161"/>
        <end position="183"/>
    </location>
</feature>
<accession>A0A4Y7TZT3</accession>
<feature type="transmembrane region" description="Helical" evidence="1">
    <location>
        <begin position="53"/>
        <end position="77"/>
    </location>
</feature>